<dbReference type="Gene3D" id="3.40.970.10">
    <property type="entry name" value="Ribonuclease H1, N-terminal domain"/>
    <property type="match status" value="1"/>
</dbReference>
<dbReference type="Proteomes" id="UP000836402">
    <property type="component" value="Unassembled WGS sequence"/>
</dbReference>
<sequence length="89" mass="9877">MLLKTQLQTACRGQQKPTKYYAVADGYDRGVYNNWSDAKAATNGYSNNCHQSFRSPQEASQFVQQGGAYSKQDWAQSQGGQSSNGYKPK</sequence>
<dbReference type="InterPro" id="IPR011320">
    <property type="entry name" value="RNase_H1_N"/>
</dbReference>
<dbReference type="EMBL" id="CAJHJG010006663">
    <property type="protein sequence ID" value="CAD6958626.1"/>
    <property type="molecule type" value="Genomic_DNA"/>
</dbReference>
<proteinExistence type="predicted"/>
<dbReference type="InterPro" id="IPR037056">
    <property type="entry name" value="RNase_H1_N_sf"/>
</dbReference>
<protein>
    <recommendedName>
        <fullName evidence="2">Ribonuclease H1 N-terminal domain-containing protein</fullName>
    </recommendedName>
</protein>
<accession>A0ABN7JAD5</accession>
<feature type="region of interest" description="Disordered" evidence="1">
    <location>
        <begin position="56"/>
        <end position="89"/>
    </location>
</feature>
<dbReference type="InterPro" id="IPR009027">
    <property type="entry name" value="Ribosomal_bL9/RNase_H1_N"/>
</dbReference>
<evidence type="ECO:0000313" key="4">
    <source>
        <dbReference type="Proteomes" id="UP000836402"/>
    </source>
</evidence>
<gene>
    <name evidence="3" type="ORF">JKIAZH3_G2870</name>
</gene>
<evidence type="ECO:0000259" key="2">
    <source>
        <dbReference type="Pfam" id="PF01693"/>
    </source>
</evidence>
<comment type="caution">
    <text evidence="3">The sequence shown here is derived from an EMBL/GenBank/DDBJ whole genome shotgun (WGS) entry which is preliminary data.</text>
</comment>
<dbReference type="SUPFAM" id="SSF55658">
    <property type="entry name" value="L9 N-domain-like"/>
    <property type="match status" value="1"/>
</dbReference>
<reference evidence="3" key="1">
    <citation type="submission" date="2020-10" db="EMBL/GenBank/DDBJ databases">
        <authorList>
            <person name="Sedaghatjoo S."/>
        </authorList>
    </citation>
    <scope>NUCLEOTIDE SEQUENCE</scope>
    <source>
        <strain evidence="3">AZH3</strain>
    </source>
</reference>
<feature type="domain" description="Ribonuclease H1 N-terminal" evidence="2">
    <location>
        <begin position="19"/>
        <end position="62"/>
    </location>
</feature>
<dbReference type="Pfam" id="PF01693">
    <property type="entry name" value="Cauli_VI"/>
    <property type="match status" value="1"/>
</dbReference>
<organism evidence="3 4">
    <name type="scientific">Tilletia caries</name>
    <name type="common">wheat bunt fungus</name>
    <dbReference type="NCBI Taxonomy" id="13290"/>
    <lineage>
        <taxon>Eukaryota</taxon>
        <taxon>Fungi</taxon>
        <taxon>Dikarya</taxon>
        <taxon>Basidiomycota</taxon>
        <taxon>Ustilaginomycotina</taxon>
        <taxon>Exobasidiomycetes</taxon>
        <taxon>Tilletiales</taxon>
        <taxon>Tilletiaceae</taxon>
        <taxon>Tilletia</taxon>
    </lineage>
</organism>
<evidence type="ECO:0000256" key="1">
    <source>
        <dbReference type="SAM" id="MobiDB-lite"/>
    </source>
</evidence>
<name>A0ABN7JAD5_9BASI</name>
<feature type="compositionally biased region" description="Polar residues" evidence="1">
    <location>
        <begin position="73"/>
        <end position="89"/>
    </location>
</feature>
<evidence type="ECO:0000313" key="3">
    <source>
        <dbReference type="EMBL" id="CAD6958626.1"/>
    </source>
</evidence>
<keyword evidence="4" id="KW-1185">Reference proteome</keyword>